<evidence type="ECO:0000313" key="3">
    <source>
        <dbReference type="Proteomes" id="UP000287033"/>
    </source>
</evidence>
<keyword evidence="3" id="KW-1185">Reference proteome</keyword>
<proteinExistence type="predicted"/>
<comment type="caution">
    <text evidence="2">The sequence shown here is derived from an EMBL/GenBank/DDBJ whole genome shotgun (WGS) entry which is preliminary data.</text>
</comment>
<evidence type="ECO:0000313" key="2">
    <source>
        <dbReference type="EMBL" id="GCC23111.1"/>
    </source>
</evidence>
<dbReference type="Proteomes" id="UP000287033">
    <property type="component" value="Unassembled WGS sequence"/>
</dbReference>
<evidence type="ECO:0000256" key="1">
    <source>
        <dbReference type="SAM" id="MobiDB-lite"/>
    </source>
</evidence>
<organism evidence="2 3">
    <name type="scientific">Chiloscyllium punctatum</name>
    <name type="common">Brownbanded bambooshark</name>
    <name type="synonym">Hemiscyllium punctatum</name>
    <dbReference type="NCBI Taxonomy" id="137246"/>
    <lineage>
        <taxon>Eukaryota</taxon>
        <taxon>Metazoa</taxon>
        <taxon>Chordata</taxon>
        <taxon>Craniata</taxon>
        <taxon>Vertebrata</taxon>
        <taxon>Chondrichthyes</taxon>
        <taxon>Elasmobranchii</taxon>
        <taxon>Galeomorphii</taxon>
        <taxon>Galeoidea</taxon>
        <taxon>Orectolobiformes</taxon>
        <taxon>Hemiscylliidae</taxon>
        <taxon>Chiloscyllium</taxon>
    </lineage>
</organism>
<dbReference type="STRING" id="137246.A0A401RY80"/>
<feature type="region of interest" description="Disordered" evidence="1">
    <location>
        <begin position="1"/>
        <end position="23"/>
    </location>
</feature>
<name>A0A401RY80_CHIPU</name>
<protein>
    <submittedName>
        <fullName evidence="2">Uncharacterized protein</fullName>
    </submittedName>
</protein>
<dbReference type="OrthoDB" id="1641903at2759"/>
<reference evidence="2 3" key="1">
    <citation type="journal article" date="2018" name="Nat. Ecol. Evol.">
        <title>Shark genomes provide insights into elasmobranch evolution and the origin of vertebrates.</title>
        <authorList>
            <person name="Hara Y"/>
            <person name="Yamaguchi K"/>
            <person name="Onimaru K"/>
            <person name="Kadota M"/>
            <person name="Koyanagi M"/>
            <person name="Keeley SD"/>
            <person name="Tatsumi K"/>
            <person name="Tanaka K"/>
            <person name="Motone F"/>
            <person name="Kageyama Y"/>
            <person name="Nozu R"/>
            <person name="Adachi N"/>
            <person name="Nishimura O"/>
            <person name="Nakagawa R"/>
            <person name="Tanegashima C"/>
            <person name="Kiyatake I"/>
            <person name="Matsumoto R"/>
            <person name="Murakumo K"/>
            <person name="Nishida K"/>
            <person name="Terakita A"/>
            <person name="Kuratani S"/>
            <person name="Sato K"/>
            <person name="Hyodo S Kuraku.S."/>
        </authorList>
    </citation>
    <scope>NUCLEOTIDE SEQUENCE [LARGE SCALE GENOMIC DNA]</scope>
</reference>
<gene>
    <name evidence="2" type="ORF">chiPu_0001504</name>
</gene>
<dbReference type="AlphaFoldDB" id="A0A401RY80"/>
<accession>A0A401RY80</accession>
<sequence length="139" mass="14993">MGIGKNTAPKGTMESANSCEDKYEEEKHSTTFFPMPVVINGAAVVPGEQDTEVTELMAVYAKQNTVADKSSLSDSSDSHACSEAQRLDMIYTVEDVPPWYLCIFLGLQALIPKQGPACRHGNEELMPCDHTLGQLGAGV</sequence>
<dbReference type="EMBL" id="BEZZ01000022">
    <property type="protein sequence ID" value="GCC23111.1"/>
    <property type="molecule type" value="Genomic_DNA"/>
</dbReference>